<name>A0A481TGM2_HHV2</name>
<accession>A0A481TGM2</accession>
<organismHost>
    <name type="scientific">Homo sapiens</name>
    <name type="common">Human</name>
    <dbReference type="NCBI Taxonomy" id="9606"/>
</organismHost>
<dbReference type="EMBL" id="MH790661">
    <property type="protein sequence ID" value="QBH85353.1"/>
    <property type="molecule type" value="Genomic_DNA"/>
</dbReference>
<organism evidence="1">
    <name type="scientific">Human herpesvirus 2</name>
    <name type="common">HHV-2</name>
    <name type="synonym">Human herpes simplex virus 2</name>
    <dbReference type="NCBI Taxonomy" id="10310"/>
    <lineage>
        <taxon>Viruses</taxon>
        <taxon>Duplodnaviria</taxon>
        <taxon>Heunggongvirae</taxon>
        <taxon>Peploviricota</taxon>
        <taxon>Herviviricetes</taxon>
        <taxon>Herpesvirales</taxon>
        <taxon>Orthoherpesviridae</taxon>
        <taxon>Alphaherpesvirinae</taxon>
        <taxon>Simplexvirus</taxon>
        <taxon>Simplexvirus humanalpha2</taxon>
    </lineage>
</organism>
<reference evidence="1" key="1">
    <citation type="submission" date="2018-08" db="EMBL/GenBank/DDBJ databases">
        <title>HSV2 whole genome sequences from clinical isolates.</title>
        <authorList>
            <person name="Roychoudhury P."/>
            <person name="Greninger A.L."/>
            <person name="Jerome K.R."/>
            <person name="Johnston C."/>
            <person name="Wald A."/>
            <person name="Xie H."/>
        </authorList>
    </citation>
    <scope>NUCLEOTIDE SEQUENCE</scope>
    <source>
        <strain evidence="3">2000-3429</strain>
        <strain evidence="1">2006-13869CAM</strain>
        <strain evidence="2">2008-483</strain>
    </source>
</reference>
<dbReference type="EMBL" id="MH790660">
    <property type="protein sequence ID" value="QBH85194.1"/>
    <property type="molecule type" value="Genomic_DNA"/>
</dbReference>
<proteinExistence type="predicted"/>
<evidence type="ECO:0000313" key="1">
    <source>
        <dbReference type="EMBL" id="QBH80156.1"/>
    </source>
</evidence>
<sequence length="69" mass="7675">MSVSLASSTASPSDAVVHMRCTSVRNGAWPVTVSSTRRRSGYWLARNTLSRDRFWSTRDRNAAVGPPHR</sequence>
<dbReference type="EMBL" id="MH790603">
    <property type="protein sequence ID" value="QBH80156.1"/>
    <property type="molecule type" value="Genomic_DNA"/>
</dbReference>
<evidence type="ECO:0000313" key="2">
    <source>
        <dbReference type="EMBL" id="QBH85194.1"/>
    </source>
</evidence>
<evidence type="ECO:0000313" key="3">
    <source>
        <dbReference type="EMBL" id="QBH85353.1"/>
    </source>
</evidence>
<protein>
    <submittedName>
        <fullName evidence="1">Uncharacterized protein</fullName>
    </submittedName>
</protein>